<reference evidence="1" key="1">
    <citation type="submission" date="2013-07" db="EMBL/GenBank/DDBJ databases">
        <title>The genome of Eucalyptus grandis.</title>
        <authorList>
            <person name="Schmutz J."/>
            <person name="Hayes R."/>
            <person name="Myburg A."/>
            <person name="Tuskan G."/>
            <person name="Grattapaglia D."/>
            <person name="Rokhsar D.S."/>
        </authorList>
    </citation>
    <scope>NUCLEOTIDE SEQUENCE</scope>
    <source>
        <tissue evidence="1">Leaf extractions</tissue>
    </source>
</reference>
<organism evidence="1">
    <name type="scientific">Eucalyptus grandis</name>
    <name type="common">Flooded gum</name>
    <dbReference type="NCBI Taxonomy" id="71139"/>
    <lineage>
        <taxon>Eukaryota</taxon>
        <taxon>Viridiplantae</taxon>
        <taxon>Streptophyta</taxon>
        <taxon>Embryophyta</taxon>
        <taxon>Tracheophyta</taxon>
        <taxon>Spermatophyta</taxon>
        <taxon>Magnoliopsida</taxon>
        <taxon>eudicotyledons</taxon>
        <taxon>Gunneridae</taxon>
        <taxon>Pentapetalae</taxon>
        <taxon>rosids</taxon>
        <taxon>malvids</taxon>
        <taxon>Myrtales</taxon>
        <taxon>Myrtaceae</taxon>
        <taxon>Myrtoideae</taxon>
        <taxon>Eucalypteae</taxon>
        <taxon>Eucalyptus</taxon>
    </lineage>
</organism>
<name>A0A059DB96_EUCGR</name>
<protein>
    <submittedName>
        <fullName evidence="1">Uncharacterized protein</fullName>
    </submittedName>
</protein>
<proteinExistence type="predicted"/>
<sequence>MVDHIKEPQEKVCPSIIFVIISVSRNSFDRRETATTYFPFCLLNHHNIWELRQLKALFRPYLILTQKKNLIQTMGLPRIRPNPPGSL</sequence>
<dbReference type="InParanoid" id="A0A059DB96"/>
<accession>A0A059DB96</accession>
<gene>
    <name evidence="1" type="ORF">EUGRSUZ_A00255</name>
</gene>
<dbReference type="Gramene" id="KCW87857">
    <property type="protein sequence ID" value="KCW87857"/>
    <property type="gene ID" value="EUGRSUZ_A00255"/>
</dbReference>
<dbReference type="EMBL" id="KK198753">
    <property type="protein sequence ID" value="KCW87857.1"/>
    <property type="molecule type" value="Genomic_DNA"/>
</dbReference>
<evidence type="ECO:0000313" key="1">
    <source>
        <dbReference type="EMBL" id="KCW87857.1"/>
    </source>
</evidence>
<dbReference type="AlphaFoldDB" id="A0A059DB96"/>